<evidence type="ECO:0000313" key="1">
    <source>
        <dbReference type="EMBL" id="RAK42946.1"/>
    </source>
</evidence>
<dbReference type="EMBL" id="QLMJ01000001">
    <property type="protein sequence ID" value="RAK42946.1"/>
    <property type="molecule type" value="Genomic_DNA"/>
</dbReference>
<dbReference type="AlphaFoldDB" id="A0A327ZLN7"/>
<dbReference type="OrthoDB" id="6636674at2"/>
<gene>
    <name evidence="1" type="ORF">B0I29_10176</name>
</gene>
<evidence type="ECO:0000313" key="2">
    <source>
        <dbReference type="Proteomes" id="UP000249341"/>
    </source>
</evidence>
<reference evidence="1 2" key="1">
    <citation type="submission" date="2018-06" db="EMBL/GenBank/DDBJ databases">
        <title>Genomic Encyclopedia of Type Strains, Phase III (KMG-III): the genomes of soil and plant-associated and newly described type strains.</title>
        <authorList>
            <person name="Whitman W."/>
        </authorList>
    </citation>
    <scope>NUCLEOTIDE SEQUENCE [LARGE SCALE GENOMIC DNA]</scope>
    <source>
        <strain evidence="1 2">CGMCC 4.7090</strain>
    </source>
</reference>
<dbReference type="Proteomes" id="UP000249341">
    <property type="component" value="Unassembled WGS sequence"/>
</dbReference>
<protein>
    <submittedName>
        <fullName evidence="1">Uncharacterized protein</fullName>
    </submittedName>
</protein>
<proteinExistence type="predicted"/>
<comment type="caution">
    <text evidence="1">The sequence shown here is derived from an EMBL/GenBank/DDBJ whole genome shotgun (WGS) entry which is preliminary data.</text>
</comment>
<sequence>MAVFTVQDYHQIRHTLFKPTRDYVGVDWGRDVLAPWVAANRGVLDSLHRIGAPEMATASISVEDSWALYALSRVAEVLILSSQPEKTADDADPDPLLPPRAYEQFITGIGGRSVNIGSFHPFLHEITDVASADNSQAQPELVASRWPACFVGSMLLLRGGVTVRAGADRLDPQITTESTLYWAWHRQYRPVSDLSHGWGSNSQWRTRFRRDYWLADRLAYNVDAVVDPRAVSDADEDQRDRDVDLLRYRCSTLVDHGADAWVWDSHHTEPTPFAL</sequence>
<organism evidence="1 2">
    <name type="scientific">Actinoplanes lutulentus</name>
    <dbReference type="NCBI Taxonomy" id="1287878"/>
    <lineage>
        <taxon>Bacteria</taxon>
        <taxon>Bacillati</taxon>
        <taxon>Actinomycetota</taxon>
        <taxon>Actinomycetes</taxon>
        <taxon>Micromonosporales</taxon>
        <taxon>Micromonosporaceae</taxon>
        <taxon>Actinoplanes</taxon>
    </lineage>
</organism>
<keyword evidence="2" id="KW-1185">Reference proteome</keyword>
<name>A0A327ZLN7_9ACTN</name>
<accession>A0A327ZLN7</accession>
<dbReference type="RefSeq" id="WP_111646775.1">
    <property type="nucleotide sequence ID" value="NZ_JACHWI010000001.1"/>
</dbReference>